<reference evidence="2" key="1">
    <citation type="journal article" date="2024" name="Proc. Natl. Acad. Sci. U.S.A.">
        <title>Extraordinary preservation of gene collinearity over three hundred million years revealed in homosporous lycophytes.</title>
        <authorList>
            <person name="Li C."/>
            <person name="Wickell D."/>
            <person name="Kuo L.Y."/>
            <person name="Chen X."/>
            <person name="Nie B."/>
            <person name="Liao X."/>
            <person name="Peng D."/>
            <person name="Ji J."/>
            <person name="Jenkins J."/>
            <person name="Williams M."/>
            <person name="Shu S."/>
            <person name="Plott C."/>
            <person name="Barry K."/>
            <person name="Rajasekar S."/>
            <person name="Grimwood J."/>
            <person name="Han X."/>
            <person name="Sun S."/>
            <person name="Hou Z."/>
            <person name="He W."/>
            <person name="Dai G."/>
            <person name="Sun C."/>
            <person name="Schmutz J."/>
            <person name="Leebens-Mack J.H."/>
            <person name="Li F.W."/>
            <person name="Wang L."/>
        </authorList>
    </citation>
    <scope>NUCLEOTIDE SEQUENCE [LARGE SCALE GENOMIC DNA]</scope>
    <source>
        <strain evidence="2">cv. PW_Plant_1</strain>
    </source>
</reference>
<evidence type="ECO:0000313" key="1">
    <source>
        <dbReference type="EMBL" id="KAJ7550443.1"/>
    </source>
</evidence>
<protein>
    <submittedName>
        <fullName evidence="1">Uncharacterized protein</fullName>
    </submittedName>
</protein>
<name>A0ACC2D8A3_DIPCM</name>
<dbReference type="Proteomes" id="UP001162992">
    <property type="component" value="Chromosome 7"/>
</dbReference>
<organism evidence="1 2">
    <name type="scientific">Diphasiastrum complanatum</name>
    <name type="common">Issler's clubmoss</name>
    <name type="synonym">Lycopodium complanatum</name>
    <dbReference type="NCBI Taxonomy" id="34168"/>
    <lineage>
        <taxon>Eukaryota</taxon>
        <taxon>Viridiplantae</taxon>
        <taxon>Streptophyta</taxon>
        <taxon>Embryophyta</taxon>
        <taxon>Tracheophyta</taxon>
        <taxon>Lycopodiopsida</taxon>
        <taxon>Lycopodiales</taxon>
        <taxon>Lycopodiaceae</taxon>
        <taxon>Lycopodioideae</taxon>
        <taxon>Diphasiastrum</taxon>
    </lineage>
</organism>
<accession>A0ACC2D8A3</accession>
<gene>
    <name evidence="1" type="ORF">O6H91_07G101600</name>
</gene>
<dbReference type="EMBL" id="CM055098">
    <property type="protein sequence ID" value="KAJ7550443.1"/>
    <property type="molecule type" value="Genomic_DNA"/>
</dbReference>
<sequence length="799" mass="88530">MGAILLQPLPPFAAACPRLVMVKKSASVSSSPCTPLKQNLSALCSQDVSSGIQHHSVSSCKSPESPLATQPSQDRSMEKVWESFFSDPSQWWDHRLCKLNSRHPDFKHKRTQQGLWIWRKGNPRWVKARLATVTGTIQQSVFSWNTVLLRFVKDGQYRLALDLYKQMQHESIKPDTFTMVQVLNACASLTALEEGRLVHAQTVENGYDSDLFVGNSLVNMYSKCGSIDDACRAFSKINARDVVSWTAMIVAHAKSGQGEKALSLYRQMQLENVKPDTFAFVSVLNACASMAALPEGRHLHAQILEDGCQSNVFVGSGLIDMYAKCGSIEDSCKVFNVYEFECDVVSWNAMIVGYVKCGQSLKALELYWQMQREQVKADTATFVGVLNACAELAALEDGRRVHAEILQHDCECNVMVESCLVDMYIKCGSLENAFTTFSDMRCREVVSWTVMIVGYGKFGQSEKALDLYRQMQLEQVKPDAVTFVSVLNACANTAALEEGRLVHAQIIQYGCEADIRVRNCLIDMYAKCGSIEDSCKVFNDGFTTDVISWTAMIGGYVKCGQEQKALKFYQQMLLESVEPVNLTFVGVLSACSNVAALKEGRHVHAKVMETGCVSDVAIANCLIDMYSKSGCIEDACRIFNHMPSRDHVSWNAMIMGYALHGHGKEALRLLEHMFQEDLDTDGITFVGLLSACNHAGLIDEGHFYFEHMNPVCAVSTEVEHYSCMVDLLGRAGKLDEAEALITKMPCEPNLTIWTALLGACRNSGNVEMGERIARKLLDVDPQCASAYVLLSNMYAAAGH</sequence>
<comment type="caution">
    <text evidence="1">The sequence shown here is derived from an EMBL/GenBank/DDBJ whole genome shotgun (WGS) entry which is preliminary data.</text>
</comment>
<evidence type="ECO:0000313" key="2">
    <source>
        <dbReference type="Proteomes" id="UP001162992"/>
    </source>
</evidence>
<keyword evidence="2" id="KW-1185">Reference proteome</keyword>
<proteinExistence type="predicted"/>